<proteinExistence type="inferred from homology"/>
<dbReference type="InterPro" id="IPR019404">
    <property type="entry name" value="Mediator_Med11"/>
</dbReference>
<evidence type="ECO:0000313" key="6">
    <source>
        <dbReference type="EMBL" id="KAG5988617.1"/>
    </source>
</evidence>
<evidence type="ECO:0000256" key="4">
    <source>
        <dbReference type="RuleBase" id="RU364147"/>
    </source>
</evidence>
<keyword evidence="7" id="KW-1185">Reference proteome</keyword>
<evidence type="ECO:0000256" key="3">
    <source>
        <dbReference type="ARBA" id="ARBA00023242"/>
    </source>
</evidence>
<keyword evidence="3 4" id="KW-0539">Nucleus</keyword>
<name>A0A9P7N319_9HYPO</name>
<keyword evidence="4" id="KW-0010">Activator</keyword>
<feature type="compositionally biased region" description="Polar residues" evidence="5">
    <location>
        <begin position="58"/>
        <end position="67"/>
    </location>
</feature>
<protein>
    <recommendedName>
        <fullName evidence="4">Mediator of RNA polymerase II transcription subunit 11</fullName>
    </recommendedName>
    <alternativeName>
        <fullName evidence="4">Mediator complex subunit 11</fullName>
    </alternativeName>
</protein>
<dbReference type="GO" id="GO:0016592">
    <property type="term" value="C:mediator complex"/>
    <property type="evidence" value="ECO:0007669"/>
    <property type="project" value="InterPro"/>
</dbReference>
<gene>
    <name evidence="4" type="primary">MED11</name>
    <name evidence="6" type="ORF">E4U43_004691</name>
</gene>
<accession>A0A9P7N319</accession>
<dbReference type="Gene3D" id="1.10.287.3490">
    <property type="match status" value="1"/>
</dbReference>
<dbReference type="GO" id="GO:0003712">
    <property type="term" value="F:transcription coregulator activity"/>
    <property type="evidence" value="ECO:0007669"/>
    <property type="project" value="InterPro"/>
</dbReference>
<evidence type="ECO:0000256" key="1">
    <source>
        <dbReference type="ARBA" id="ARBA00004123"/>
    </source>
</evidence>
<keyword evidence="4" id="KW-0804">Transcription</keyword>
<reference evidence="6" key="1">
    <citation type="journal article" date="2020" name="bioRxiv">
        <title>Whole genome comparisons of ergot fungi reveals the divergence and evolution of species within the genus Claviceps are the result of varying mechanisms driving genome evolution and host range expansion.</title>
        <authorList>
            <person name="Wyka S.A."/>
            <person name="Mondo S.J."/>
            <person name="Liu M."/>
            <person name="Dettman J."/>
            <person name="Nalam V."/>
            <person name="Broders K.D."/>
        </authorList>
    </citation>
    <scope>NUCLEOTIDE SEQUENCE</scope>
    <source>
        <strain evidence="6">CCC 602</strain>
    </source>
</reference>
<dbReference type="AlphaFoldDB" id="A0A9P7N319"/>
<evidence type="ECO:0000256" key="2">
    <source>
        <dbReference type="ARBA" id="ARBA00008186"/>
    </source>
</evidence>
<feature type="region of interest" description="Disordered" evidence="5">
    <location>
        <begin position="58"/>
        <end position="81"/>
    </location>
</feature>
<comment type="caution">
    <text evidence="6">The sequence shown here is derived from an EMBL/GenBank/DDBJ whole genome shotgun (WGS) entry which is preliminary data.</text>
</comment>
<comment type="function">
    <text evidence="4">Component of the Mediator complex, a coactivator involved in the regulated transcription of nearly all RNA polymerase II-dependent genes. Mediator functions as a bridge to convey information from gene-specific regulatory proteins to the basal RNA polymerase II transcription machinery. Mediator is recruited to promoters by direct interactions with regulatory proteins and serves as a scaffold for the assembly of a functional pre-initiation complex with RNA polymerase II and the general transcription factors.</text>
</comment>
<organism evidence="6 7">
    <name type="scientific">Claviceps pusilla</name>
    <dbReference type="NCBI Taxonomy" id="123648"/>
    <lineage>
        <taxon>Eukaryota</taxon>
        <taxon>Fungi</taxon>
        <taxon>Dikarya</taxon>
        <taxon>Ascomycota</taxon>
        <taxon>Pezizomycotina</taxon>
        <taxon>Sordariomycetes</taxon>
        <taxon>Hypocreomycetidae</taxon>
        <taxon>Hypocreales</taxon>
        <taxon>Clavicipitaceae</taxon>
        <taxon>Claviceps</taxon>
    </lineage>
</organism>
<dbReference type="Proteomes" id="UP000748025">
    <property type="component" value="Unassembled WGS sequence"/>
</dbReference>
<feature type="compositionally biased region" description="Polar residues" evidence="5">
    <location>
        <begin position="7"/>
        <end position="29"/>
    </location>
</feature>
<evidence type="ECO:0000256" key="5">
    <source>
        <dbReference type="SAM" id="MobiDB-lite"/>
    </source>
</evidence>
<feature type="region of interest" description="Disordered" evidence="5">
    <location>
        <begin position="1"/>
        <end position="29"/>
    </location>
</feature>
<sequence>MSPNSPPNDNTKGQDGPQSNGQGYQPFTLQENIQQLSQIDESIAQLMSQTATSLNALTIPSSSSTAPNGEAPTSDPPAQKEAFKTATDSFLTTLHSIDVRMKRQIMALEEAGIINLANEPRQGPNGGTKASLKPNGLGTVGGLDVGWLNSRSTRVEREMEGELWHEVKEFLQKEQGDRVET</sequence>
<comment type="subunit">
    <text evidence="4">Component of the Mediator complex.</text>
</comment>
<comment type="subcellular location">
    <subcellularLocation>
        <location evidence="1 4">Nucleus</location>
    </subcellularLocation>
</comment>
<dbReference type="GO" id="GO:0006357">
    <property type="term" value="P:regulation of transcription by RNA polymerase II"/>
    <property type="evidence" value="ECO:0007669"/>
    <property type="project" value="InterPro"/>
</dbReference>
<dbReference type="OrthoDB" id="5418434at2759"/>
<evidence type="ECO:0000313" key="7">
    <source>
        <dbReference type="Proteomes" id="UP000748025"/>
    </source>
</evidence>
<dbReference type="Pfam" id="PF10280">
    <property type="entry name" value="Med11"/>
    <property type="match status" value="1"/>
</dbReference>
<comment type="similarity">
    <text evidence="2 4">Belongs to the Mediator complex subunit 11 family.</text>
</comment>
<keyword evidence="4" id="KW-0805">Transcription regulation</keyword>
<dbReference type="EMBL" id="SRPW01003054">
    <property type="protein sequence ID" value="KAG5988617.1"/>
    <property type="molecule type" value="Genomic_DNA"/>
</dbReference>